<evidence type="ECO:0000256" key="6">
    <source>
        <dbReference type="SAM" id="Phobius"/>
    </source>
</evidence>
<reference evidence="7 8" key="1">
    <citation type="submission" date="2018-10" db="EMBL/GenBank/DDBJ databases">
        <title>Genomic Encyclopedia of Archaeal and Bacterial Type Strains, Phase II (KMG-II): from individual species to whole genera.</title>
        <authorList>
            <person name="Goeker M."/>
        </authorList>
    </citation>
    <scope>NUCLEOTIDE SEQUENCE [LARGE SCALE GENOMIC DNA]</scope>
    <source>
        <strain evidence="7 8">DSM 14954</strain>
    </source>
</reference>
<dbReference type="PANTHER" id="PTHR30086">
    <property type="entry name" value="ARGININE EXPORTER PROTEIN ARGO"/>
    <property type="match status" value="1"/>
</dbReference>
<dbReference type="EMBL" id="RBIL01000001">
    <property type="protein sequence ID" value="RKQ91621.1"/>
    <property type="molecule type" value="Genomic_DNA"/>
</dbReference>
<protein>
    <submittedName>
        <fullName evidence="7">Threonine/homoserine/homoserine lactone efflux protein</fullName>
    </submittedName>
</protein>
<evidence type="ECO:0000256" key="1">
    <source>
        <dbReference type="ARBA" id="ARBA00004651"/>
    </source>
</evidence>
<keyword evidence="2" id="KW-1003">Cell membrane</keyword>
<feature type="transmembrane region" description="Helical" evidence="6">
    <location>
        <begin position="20"/>
        <end position="42"/>
    </location>
</feature>
<evidence type="ECO:0000256" key="2">
    <source>
        <dbReference type="ARBA" id="ARBA00022475"/>
    </source>
</evidence>
<evidence type="ECO:0000256" key="4">
    <source>
        <dbReference type="ARBA" id="ARBA00022989"/>
    </source>
</evidence>
<dbReference type="PANTHER" id="PTHR30086:SF20">
    <property type="entry name" value="ARGININE EXPORTER PROTEIN ARGO-RELATED"/>
    <property type="match status" value="1"/>
</dbReference>
<dbReference type="InterPro" id="IPR001123">
    <property type="entry name" value="LeuE-type"/>
</dbReference>
<comment type="subcellular location">
    <subcellularLocation>
        <location evidence="1">Cell membrane</location>
        <topology evidence="1">Multi-pass membrane protein</topology>
    </subcellularLocation>
</comment>
<proteinExistence type="predicted"/>
<comment type="caution">
    <text evidence="7">The sequence shown here is derived from an EMBL/GenBank/DDBJ whole genome shotgun (WGS) entry which is preliminary data.</text>
</comment>
<accession>A0A660LFY6</accession>
<keyword evidence="4 6" id="KW-1133">Transmembrane helix</keyword>
<keyword evidence="5 6" id="KW-0472">Membrane</keyword>
<gene>
    <name evidence="7" type="ORF">C8N24_1444</name>
</gene>
<dbReference type="PIRSF" id="PIRSF006324">
    <property type="entry name" value="LeuE"/>
    <property type="match status" value="1"/>
</dbReference>
<dbReference type="GO" id="GO:0015171">
    <property type="term" value="F:amino acid transmembrane transporter activity"/>
    <property type="evidence" value="ECO:0007669"/>
    <property type="project" value="TreeGrafter"/>
</dbReference>
<sequence length="209" mass="21722">MWEHRAATRIAVMPSPDLLAFFAATTLALLLIPGPSVLFIVARTLEHGRRGGLTSMLGVESGALLHVLAATAGLGALVAASPSALLVLKLAGAAYLVWLGVRALRGRTDLSAAPGGDGRLYRQGLLVDALNPKTAMFFVAFLPQFVDPAGNVPLQTLIFGLVFVALATLTDTTYALLAGAVAERVRRRTKHLSRAAGAAYLGLAGSLAI</sequence>
<keyword evidence="3 6" id="KW-0812">Transmembrane</keyword>
<evidence type="ECO:0000313" key="7">
    <source>
        <dbReference type="EMBL" id="RKQ91621.1"/>
    </source>
</evidence>
<dbReference type="GO" id="GO:0005886">
    <property type="term" value="C:plasma membrane"/>
    <property type="evidence" value="ECO:0007669"/>
    <property type="project" value="UniProtKB-SubCell"/>
</dbReference>
<dbReference type="Pfam" id="PF01810">
    <property type="entry name" value="LysE"/>
    <property type="match status" value="1"/>
</dbReference>
<feature type="transmembrane region" description="Helical" evidence="6">
    <location>
        <begin position="86"/>
        <end position="104"/>
    </location>
</feature>
<feature type="transmembrane region" description="Helical" evidence="6">
    <location>
        <begin position="63"/>
        <end position="80"/>
    </location>
</feature>
<dbReference type="Proteomes" id="UP000278962">
    <property type="component" value="Unassembled WGS sequence"/>
</dbReference>
<evidence type="ECO:0000256" key="3">
    <source>
        <dbReference type="ARBA" id="ARBA00022692"/>
    </source>
</evidence>
<feature type="transmembrane region" description="Helical" evidence="6">
    <location>
        <begin position="125"/>
        <end position="146"/>
    </location>
</feature>
<feature type="transmembrane region" description="Helical" evidence="6">
    <location>
        <begin position="158"/>
        <end position="182"/>
    </location>
</feature>
<keyword evidence="8" id="KW-1185">Reference proteome</keyword>
<name>A0A660LFY6_9ACTN</name>
<evidence type="ECO:0000313" key="8">
    <source>
        <dbReference type="Proteomes" id="UP000278962"/>
    </source>
</evidence>
<evidence type="ECO:0000256" key="5">
    <source>
        <dbReference type="ARBA" id="ARBA00023136"/>
    </source>
</evidence>
<organism evidence="7 8">
    <name type="scientific">Solirubrobacter pauli</name>
    <dbReference type="NCBI Taxonomy" id="166793"/>
    <lineage>
        <taxon>Bacteria</taxon>
        <taxon>Bacillati</taxon>
        <taxon>Actinomycetota</taxon>
        <taxon>Thermoleophilia</taxon>
        <taxon>Solirubrobacterales</taxon>
        <taxon>Solirubrobacteraceae</taxon>
        <taxon>Solirubrobacter</taxon>
    </lineage>
</organism>
<dbReference type="AlphaFoldDB" id="A0A660LFY6"/>